<feature type="domain" description="AMP-binding enzyme C-terminal" evidence="6">
    <location>
        <begin position="459"/>
        <end position="533"/>
    </location>
</feature>
<dbReference type="PANTHER" id="PTHR43859:SF4">
    <property type="entry name" value="BUTANOATE--COA LIGASE AAE1-RELATED"/>
    <property type="match status" value="1"/>
</dbReference>
<evidence type="ECO:0000313" key="8">
    <source>
        <dbReference type="Proteomes" id="UP001201701"/>
    </source>
</evidence>
<name>A0ABS9QMN5_9HYPH</name>
<evidence type="ECO:0000259" key="6">
    <source>
        <dbReference type="Pfam" id="PF13193"/>
    </source>
</evidence>
<comment type="caution">
    <text evidence="7">The sequence shown here is derived from an EMBL/GenBank/DDBJ whole genome shotgun (WGS) entry which is preliminary data.</text>
</comment>
<keyword evidence="2" id="KW-0436">Ligase</keyword>
<evidence type="ECO:0000259" key="5">
    <source>
        <dbReference type="Pfam" id="PF00501"/>
    </source>
</evidence>
<comment type="similarity">
    <text evidence="1">Belongs to the ATP-dependent AMP-binding enzyme family.</text>
</comment>
<keyword evidence="8" id="KW-1185">Reference proteome</keyword>
<dbReference type="Pfam" id="PF00501">
    <property type="entry name" value="AMP-binding"/>
    <property type="match status" value="1"/>
</dbReference>
<dbReference type="PROSITE" id="PS00455">
    <property type="entry name" value="AMP_BINDING"/>
    <property type="match status" value="1"/>
</dbReference>
<evidence type="ECO:0000256" key="4">
    <source>
        <dbReference type="ARBA" id="ARBA00023098"/>
    </source>
</evidence>
<dbReference type="InterPro" id="IPR045851">
    <property type="entry name" value="AMP-bd_C_sf"/>
</dbReference>
<dbReference type="InterPro" id="IPR000873">
    <property type="entry name" value="AMP-dep_synth/lig_dom"/>
</dbReference>
<dbReference type="InterPro" id="IPR042099">
    <property type="entry name" value="ANL_N_sf"/>
</dbReference>
<feature type="domain" description="AMP-dependent synthetase/ligase" evidence="5">
    <location>
        <begin position="25"/>
        <end position="409"/>
    </location>
</feature>
<evidence type="ECO:0000313" key="7">
    <source>
        <dbReference type="EMBL" id="MCG7508689.1"/>
    </source>
</evidence>
<dbReference type="InterPro" id="IPR025110">
    <property type="entry name" value="AMP-bd_C"/>
</dbReference>
<evidence type="ECO:0000256" key="2">
    <source>
        <dbReference type="ARBA" id="ARBA00022598"/>
    </source>
</evidence>
<dbReference type="EMBL" id="JAKREW010000050">
    <property type="protein sequence ID" value="MCG7508689.1"/>
    <property type="molecule type" value="Genomic_DNA"/>
</dbReference>
<accession>A0ABS9QMN5</accession>
<keyword evidence="3" id="KW-0276">Fatty acid metabolism</keyword>
<dbReference type="PANTHER" id="PTHR43859">
    <property type="entry name" value="ACYL-ACTIVATING ENZYME"/>
    <property type="match status" value="1"/>
</dbReference>
<gene>
    <name evidence="7" type="ORF">L4923_26995</name>
</gene>
<dbReference type="Gene3D" id="3.30.300.30">
    <property type="match status" value="1"/>
</dbReference>
<dbReference type="CDD" id="cd12118">
    <property type="entry name" value="ttLC_FACS_AEE21_like"/>
    <property type="match status" value="1"/>
</dbReference>
<dbReference type="RefSeq" id="WP_239370198.1">
    <property type="nucleotide sequence ID" value="NZ_JAKREW010000050.1"/>
</dbReference>
<dbReference type="Proteomes" id="UP001201701">
    <property type="component" value="Unassembled WGS sequence"/>
</dbReference>
<dbReference type="SUPFAM" id="SSF56801">
    <property type="entry name" value="Acetyl-CoA synthetase-like"/>
    <property type="match status" value="1"/>
</dbReference>
<reference evidence="7 8" key="1">
    <citation type="submission" date="2022-02" db="EMBL/GenBank/DDBJ databases">
        <title>Draft genome sequence of Mezorhizobium retamae strain IRAMC:0171 isolated from Retama raetam nodules.</title>
        <authorList>
            <person name="Bengaied R."/>
            <person name="Sbissi I."/>
            <person name="Huber K."/>
            <person name="Ghodbane F."/>
            <person name="Nouioui I."/>
            <person name="Tarhouni M."/>
            <person name="Gtari M."/>
        </authorList>
    </citation>
    <scope>NUCLEOTIDE SEQUENCE [LARGE SCALE GENOMIC DNA]</scope>
    <source>
        <strain evidence="7 8">IRAMC:0171</strain>
    </source>
</reference>
<dbReference type="InterPro" id="IPR020845">
    <property type="entry name" value="AMP-binding_CS"/>
</dbReference>
<evidence type="ECO:0000256" key="1">
    <source>
        <dbReference type="ARBA" id="ARBA00006432"/>
    </source>
</evidence>
<dbReference type="Gene3D" id="3.40.50.12780">
    <property type="entry name" value="N-terminal domain of ligase-like"/>
    <property type="match status" value="1"/>
</dbReference>
<sequence length="546" mass="60107">MTNPYALDLDKNPANHQPLTPLSFLERAAKTYPEHVAVIHGNQRITYRDFWRRSRRLASALAKQGIGKGDTVTVMLSNTPPMLEAHFGVPMVKAVLHSLNTRLDAAVVAFQLDHAETKVLIVDREFSGVMKQALALAKVKPLVIDYDDPDYAADAPYPKGERIGSRDYEEFVASGEEDFAWSMPDDEWDAISLNYTSGTTGNPKGVVYHHRGAALMAYTNTIHAGMGKHAVYLWTLPMFHCNGWCFPWTLAVQAGTHVCLRWVRPKAMYDAIADHGVTHLCGAPIVMATLINASDQDKREFPQTVTFNTAAAPPPEAVLSGMADAGFSVTHLYGLTETYGPAVVNEWHGEWDALDKGTRTAKKARQGVRYAALEDLTVMDPATMERTPADGETIGEVMFRGNIVMKGYLKNPKATDEAFAGGWFHSGDLGVMHPDGYIQLKDRSKDIIISGGENISSIEVEDALYKHPAVSSCGVVARADDKWGEVPVAYVELKPGRTATEAEIIEHCRGLLARFKVPKAVVFHEIPKTSTGKIQKFRLREMAKTG</sequence>
<proteinExistence type="inferred from homology"/>
<organism evidence="7 8">
    <name type="scientific">Mesorhizobium retamae</name>
    <dbReference type="NCBI Taxonomy" id="2912854"/>
    <lineage>
        <taxon>Bacteria</taxon>
        <taxon>Pseudomonadati</taxon>
        <taxon>Pseudomonadota</taxon>
        <taxon>Alphaproteobacteria</taxon>
        <taxon>Hyphomicrobiales</taxon>
        <taxon>Phyllobacteriaceae</taxon>
        <taxon>Mesorhizobium</taxon>
    </lineage>
</organism>
<keyword evidence="4" id="KW-0443">Lipid metabolism</keyword>
<dbReference type="Pfam" id="PF13193">
    <property type="entry name" value="AMP-binding_C"/>
    <property type="match status" value="1"/>
</dbReference>
<protein>
    <submittedName>
        <fullName evidence="7">Acyl-CoA synthetase</fullName>
    </submittedName>
</protein>
<dbReference type="NCBIfam" id="NF006020">
    <property type="entry name" value="PRK08162.1"/>
    <property type="match status" value="1"/>
</dbReference>
<evidence type="ECO:0000256" key="3">
    <source>
        <dbReference type="ARBA" id="ARBA00022832"/>
    </source>
</evidence>